<keyword evidence="4 7" id="KW-0067">ATP-binding</keyword>
<dbReference type="PANTHER" id="PTHR42711">
    <property type="entry name" value="ABC TRANSPORTER ATP-BINDING PROTEIN"/>
    <property type="match status" value="1"/>
</dbReference>
<evidence type="ECO:0000256" key="2">
    <source>
        <dbReference type="ARBA" id="ARBA00022448"/>
    </source>
</evidence>
<feature type="domain" description="ABC transporter" evidence="6">
    <location>
        <begin position="27"/>
        <end position="250"/>
    </location>
</feature>
<keyword evidence="2" id="KW-0813">Transport</keyword>
<dbReference type="PANTHER" id="PTHR42711:SF16">
    <property type="entry name" value="ABC TRANSPORTER ATP-BINDING PROTEIN"/>
    <property type="match status" value="1"/>
</dbReference>
<dbReference type="InterPro" id="IPR017871">
    <property type="entry name" value="ABC_transporter-like_CS"/>
</dbReference>
<dbReference type="InterPro" id="IPR003439">
    <property type="entry name" value="ABC_transporter-like_ATP-bd"/>
</dbReference>
<dbReference type="GO" id="GO:0005524">
    <property type="term" value="F:ATP binding"/>
    <property type="evidence" value="ECO:0007669"/>
    <property type="project" value="UniProtKB-KW"/>
</dbReference>
<proteinExistence type="predicted"/>
<accession>A0A1G7DHE3</accession>
<dbReference type="GO" id="GO:0016887">
    <property type="term" value="F:ATP hydrolysis activity"/>
    <property type="evidence" value="ECO:0007669"/>
    <property type="project" value="InterPro"/>
</dbReference>
<keyword evidence="3" id="KW-0547">Nucleotide-binding</keyword>
<evidence type="ECO:0000256" key="3">
    <source>
        <dbReference type="ARBA" id="ARBA00022741"/>
    </source>
</evidence>
<evidence type="ECO:0000313" key="8">
    <source>
        <dbReference type="Proteomes" id="UP000198546"/>
    </source>
</evidence>
<evidence type="ECO:0000256" key="1">
    <source>
        <dbReference type="ARBA" id="ARBA00004202"/>
    </source>
</evidence>
<dbReference type="SUPFAM" id="SSF52540">
    <property type="entry name" value="P-loop containing nucleoside triphosphate hydrolases"/>
    <property type="match status" value="1"/>
</dbReference>
<evidence type="ECO:0000256" key="4">
    <source>
        <dbReference type="ARBA" id="ARBA00022840"/>
    </source>
</evidence>
<dbReference type="Proteomes" id="UP000198546">
    <property type="component" value="Chromosome i"/>
</dbReference>
<dbReference type="PROSITE" id="PS00211">
    <property type="entry name" value="ABC_TRANSPORTER_1"/>
    <property type="match status" value="1"/>
</dbReference>
<dbReference type="CDD" id="cd03230">
    <property type="entry name" value="ABC_DR_subfamily_A"/>
    <property type="match status" value="1"/>
</dbReference>
<keyword evidence="5" id="KW-0046">Antibiotic resistance</keyword>
<evidence type="ECO:0000256" key="5">
    <source>
        <dbReference type="ARBA" id="ARBA00023251"/>
    </source>
</evidence>
<dbReference type="STRING" id="675864.SAMN04489747_3591"/>
<dbReference type="GO" id="GO:0005886">
    <property type="term" value="C:plasma membrane"/>
    <property type="evidence" value="ECO:0007669"/>
    <property type="project" value="UniProtKB-SubCell"/>
</dbReference>
<dbReference type="AlphaFoldDB" id="A0A1G7DHE3"/>
<protein>
    <submittedName>
        <fullName evidence="7">ABC-2 type transport system ATP-binding protein</fullName>
    </submittedName>
</protein>
<comment type="subcellular location">
    <subcellularLocation>
        <location evidence="1">Cell membrane</location>
        <topology evidence="1">Peripheral membrane protein</topology>
    </subcellularLocation>
</comment>
<dbReference type="GO" id="GO:0046677">
    <property type="term" value="P:response to antibiotic"/>
    <property type="evidence" value="ECO:0007669"/>
    <property type="project" value="UniProtKB-KW"/>
</dbReference>
<keyword evidence="8" id="KW-1185">Reference proteome</keyword>
<gene>
    <name evidence="7" type="ORF">SAMN04489747_3591</name>
</gene>
<dbReference type="Gene3D" id="3.40.50.300">
    <property type="entry name" value="P-loop containing nucleotide triphosphate hydrolases"/>
    <property type="match status" value="1"/>
</dbReference>
<organism evidence="7 8">
    <name type="scientific">Auraticoccus monumenti</name>
    <dbReference type="NCBI Taxonomy" id="675864"/>
    <lineage>
        <taxon>Bacteria</taxon>
        <taxon>Bacillati</taxon>
        <taxon>Actinomycetota</taxon>
        <taxon>Actinomycetes</taxon>
        <taxon>Propionibacteriales</taxon>
        <taxon>Propionibacteriaceae</taxon>
        <taxon>Auraticoccus</taxon>
    </lineage>
</organism>
<evidence type="ECO:0000313" key="7">
    <source>
        <dbReference type="EMBL" id="SDE50460.1"/>
    </source>
</evidence>
<name>A0A1G7DHE3_9ACTN</name>
<dbReference type="InterPro" id="IPR050763">
    <property type="entry name" value="ABC_transporter_ATP-binding"/>
</dbReference>
<reference evidence="7 8" key="1">
    <citation type="submission" date="2016-10" db="EMBL/GenBank/DDBJ databases">
        <authorList>
            <person name="de Groot N.N."/>
        </authorList>
    </citation>
    <scope>NUCLEOTIDE SEQUENCE [LARGE SCALE GENOMIC DNA]</scope>
    <source>
        <strain evidence="7 8">MON 2.2</strain>
    </source>
</reference>
<dbReference type="InterPro" id="IPR003593">
    <property type="entry name" value="AAA+_ATPase"/>
</dbReference>
<dbReference type="Pfam" id="PF00005">
    <property type="entry name" value="ABC_tran"/>
    <property type="match status" value="1"/>
</dbReference>
<dbReference type="SMART" id="SM00382">
    <property type="entry name" value="AAA"/>
    <property type="match status" value="1"/>
</dbReference>
<evidence type="ECO:0000259" key="6">
    <source>
        <dbReference type="PROSITE" id="PS50893"/>
    </source>
</evidence>
<dbReference type="PROSITE" id="PS50893">
    <property type="entry name" value="ABC_TRANSPORTER_2"/>
    <property type="match status" value="1"/>
</dbReference>
<sequence length="258" mass="26986">MSVVDAGPQGPIAYTPAVPSSASSPLLQAVDLRLVLGGRTVLDALSLTAQTGRITALLGPNGAGKTTFIRCCTGILDPDEGDVRIAGGSVRAAVAAGRVGVMPQESGAWSGIRPLEMLHHLAGLHASPLPVDALAERLGLHDFARTPYRRLSGGQKQAVNLAGALVGRPELVFLDEPTSGMDPHTRRAVWGLLRELRDSGVTVLLTTHAMGEAEQLADQVHIVDAGRISISGTVAELASEGADLEEVFLRHTTARIRP</sequence>
<dbReference type="InterPro" id="IPR027417">
    <property type="entry name" value="P-loop_NTPase"/>
</dbReference>
<dbReference type="EMBL" id="LT629688">
    <property type="protein sequence ID" value="SDE50460.1"/>
    <property type="molecule type" value="Genomic_DNA"/>
</dbReference>